<feature type="compositionally biased region" description="Polar residues" evidence="1">
    <location>
        <begin position="279"/>
        <end position="293"/>
    </location>
</feature>
<proteinExistence type="predicted"/>
<dbReference type="EMBL" id="OV696687">
    <property type="protein sequence ID" value="CAH1253645.1"/>
    <property type="molecule type" value="Genomic_DNA"/>
</dbReference>
<evidence type="ECO:0000256" key="1">
    <source>
        <dbReference type="SAM" id="MobiDB-lite"/>
    </source>
</evidence>
<feature type="compositionally biased region" description="Polar residues" evidence="1">
    <location>
        <begin position="102"/>
        <end position="112"/>
    </location>
</feature>
<feature type="compositionally biased region" description="Basic and acidic residues" evidence="1">
    <location>
        <begin position="187"/>
        <end position="199"/>
    </location>
</feature>
<organism evidence="2 3">
    <name type="scientific">Branchiostoma lanceolatum</name>
    <name type="common">Common lancelet</name>
    <name type="synonym">Amphioxus lanceolatum</name>
    <dbReference type="NCBI Taxonomy" id="7740"/>
    <lineage>
        <taxon>Eukaryota</taxon>
        <taxon>Metazoa</taxon>
        <taxon>Chordata</taxon>
        <taxon>Cephalochordata</taxon>
        <taxon>Leptocardii</taxon>
        <taxon>Amphioxiformes</taxon>
        <taxon>Branchiostomatidae</taxon>
        <taxon>Branchiostoma</taxon>
    </lineage>
</organism>
<name>A0A8K0EMH5_BRALA</name>
<feature type="region of interest" description="Disordered" evidence="1">
    <location>
        <begin position="313"/>
        <end position="356"/>
    </location>
</feature>
<feature type="region of interest" description="Disordered" evidence="1">
    <location>
        <begin position="70"/>
        <end position="153"/>
    </location>
</feature>
<evidence type="ECO:0000313" key="2">
    <source>
        <dbReference type="EMBL" id="CAH1253645.1"/>
    </source>
</evidence>
<gene>
    <name evidence="2" type="primary">Hypp1212</name>
    <name evidence="2" type="ORF">BLAG_LOCUS13341</name>
</gene>
<accession>A0A8K0EMH5</accession>
<dbReference type="AlphaFoldDB" id="A0A8K0EMH5"/>
<evidence type="ECO:0000313" key="3">
    <source>
        <dbReference type="Proteomes" id="UP000838412"/>
    </source>
</evidence>
<protein>
    <submittedName>
        <fullName evidence="2">Hypp1212 protein</fullName>
    </submittedName>
</protein>
<feature type="region of interest" description="Disordered" evidence="1">
    <location>
        <begin position="180"/>
        <end position="217"/>
    </location>
</feature>
<sequence length="390" mass="43428">MIIFNTKQSSSLRSSTEAKRLLSKWRRSCVIFSPEVWKLVPSSQQISIFPSIWGHVMPIEWWVRRKASPGRQDSEEMSSRSPTGGPGACVSNPWNPRAAPSTPRTGNTTASIITLDVRPGGSAGSEGAPATPDLPAMAPRQRKRASEKQKLTLRPLALERGNAATSFSRFLERHKFEYTTSPSSNHFNREDLSSQRVDRNLSTSTTSSHDFRPLEEREDRPIGSQYGIPRIDQDRALRADEIKSKDGTKWNAFKPTWERNAGIHSSSYILRETVPTPHTQINGISLSRNSNTGMGLGRGDELPLALGALSLSSPVRRRESSPKAPPKWKLESKTSLSAPAGQRSKYPDPVSGAPSNFQQRLAELSVLEQDTIRYERTKKSKRKAKQDRDS</sequence>
<dbReference type="Pfam" id="PF17690">
    <property type="entry name" value="DUF5537"/>
    <property type="match status" value="1"/>
</dbReference>
<feature type="region of interest" description="Disordered" evidence="1">
    <location>
        <begin position="279"/>
        <end position="299"/>
    </location>
</feature>
<dbReference type="Proteomes" id="UP000838412">
    <property type="component" value="Chromosome 2"/>
</dbReference>
<keyword evidence="3" id="KW-1185">Reference proteome</keyword>
<dbReference type="InterPro" id="IPR040505">
    <property type="entry name" value="DUF5537"/>
</dbReference>
<dbReference type="OrthoDB" id="9888309at2759"/>
<reference evidence="2" key="1">
    <citation type="submission" date="2022-01" db="EMBL/GenBank/DDBJ databases">
        <authorList>
            <person name="Braso-Vives M."/>
        </authorList>
    </citation>
    <scope>NUCLEOTIDE SEQUENCE</scope>
</reference>